<evidence type="ECO:0000259" key="3">
    <source>
        <dbReference type="PROSITE" id="PS51462"/>
    </source>
</evidence>
<evidence type="ECO:0000313" key="4">
    <source>
        <dbReference type="EMBL" id="OCH21785.1"/>
    </source>
</evidence>
<keyword evidence="2 4" id="KW-0378">Hydrolase</keyword>
<comment type="caution">
    <text evidence="4">The sequence shown here is derived from an EMBL/GenBank/DDBJ whole genome shotgun (WGS) entry which is preliminary data.</text>
</comment>
<proteinExistence type="predicted"/>
<dbReference type="PANTHER" id="PTHR43046">
    <property type="entry name" value="GDP-MANNOSE MANNOSYL HYDROLASE"/>
    <property type="match status" value="1"/>
</dbReference>
<accession>A0A1B9P0F9</accession>
<name>A0A1B9P0F9_ALILO</name>
<feature type="domain" description="Nudix hydrolase" evidence="3">
    <location>
        <begin position="1"/>
        <end position="128"/>
    </location>
</feature>
<evidence type="ECO:0000313" key="5">
    <source>
        <dbReference type="Proteomes" id="UP000093523"/>
    </source>
</evidence>
<dbReference type="GO" id="GO:0016787">
    <property type="term" value="F:hydrolase activity"/>
    <property type="evidence" value="ECO:0007669"/>
    <property type="project" value="UniProtKB-KW"/>
</dbReference>
<dbReference type="PROSITE" id="PS51462">
    <property type="entry name" value="NUDIX"/>
    <property type="match status" value="1"/>
</dbReference>
<dbReference type="RefSeq" id="WP_065610406.1">
    <property type="nucleotide sequence ID" value="NZ_CAWMPN010000008.1"/>
</dbReference>
<dbReference type="AlphaFoldDB" id="A0A1B9P0F9"/>
<dbReference type="CDD" id="cd04690">
    <property type="entry name" value="NUDIX_Hydrolase"/>
    <property type="match status" value="1"/>
</dbReference>
<dbReference type="EMBL" id="MAJU01000008">
    <property type="protein sequence ID" value="OCH21785.1"/>
    <property type="molecule type" value="Genomic_DNA"/>
</dbReference>
<protein>
    <submittedName>
        <fullName evidence="4">NUDIX hydrolase</fullName>
    </submittedName>
</protein>
<gene>
    <name evidence="4" type="ORF">A6E04_07955</name>
</gene>
<dbReference type="Proteomes" id="UP000093523">
    <property type="component" value="Unassembled WGS sequence"/>
</dbReference>
<dbReference type="SUPFAM" id="SSF55811">
    <property type="entry name" value="Nudix"/>
    <property type="match status" value="1"/>
</dbReference>
<reference evidence="4 5" key="1">
    <citation type="submission" date="2016-06" db="EMBL/GenBank/DDBJ databases">
        <authorList>
            <person name="Kjaerup R.B."/>
            <person name="Dalgaard T.S."/>
            <person name="Juul-Madsen H.R."/>
        </authorList>
    </citation>
    <scope>NUCLEOTIDE SEQUENCE [LARGE SCALE GENOMIC DNA]</scope>
    <source>
        <strain evidence="4 5">1S159</strain>
    </source>
</reference>
<sequence length="134" mass="15029">MNKVIDKLAWIYIKDGKFLTVRSKGKVLFYLPGGKRELGESDEQALVREIKEELSVDLCLNTIHYANTFVAQADGKESGVSVQLTCYFAEFTGELAADAEIEELKFVDQTDLSVCSLATVVTMDWLIEENRLTV</sequence>
<dbReference type="InterPro" id="IPR015797">
    <property type="entry name" value="NUDIX_hydrolase-like_dom_sf"/>
</dbReference>
<evidence type="ECO:0000256" key="1">
    <source>
        <dbReference type="ARBA" id="ARBA00001946"/>
    </source>
</evidence>
<dbReference type="Gene3D" id="3.90.79.10">
    <property type="entry name" value="Nucleoside Triphosphate Pyrophosphohydrolase"/>
    <property type="match status" value="1"/>
</dbReference>
<dbReference type="InterPro" id="IPR000086">
    <property type="entry name" value="NUDIX_hydrolase_dom"/>
</dbReference>
<dbReference type="PANTHER" id="PTHR43046:SF14">
    <property type="entry name" value="MUTT_NUDIX FAMILY PROTEIN"/>
    <property type="match status" value="1"/>
</dbReference>
<dbReference type="STRING" id="688.A6E04_07955"/>
<dbReference type="OrthoDB" id="9801098at2"/>
<evidence type="ECO:0000256" key="2">
    <source>
        <dbReference type="ARBA" id="ARBA00022801"/>
    </source>
</evidence>
<comment type="cofactor">
    <cofactor evidence="1">
        <name>Mg(2+)</name>
        <dbReference type="ChEBI" id="CHEBI:18420"/>
    </cofactor>
</comment>
<dbReference type="Pfam" id="PF00293">
    <property type="entry name" value="NUDIX"/>
    <property type="match status" value="1"/>
</dbReference>
<organism evidence="4 5">
    <name type="scientific">Aliivibrio logei</name>
    <name type="common">Vibrio logei</name>
    <dbReference type="NCBI Taxonomy" id="688"/>
    <lineage>
        <taxon>Bacteria</taxon>
        <taxon>Pseudomonadati</taxon>
        <taxon>Pseudomonadota</taxon>
        <taxon>Gammaproteobacteria</taxon>
        <taxon>Vibrionales</taxon>
        <taxon>Vibrionaceae</taxon>
        <taxon>Aliivibrio</taxon>
    </lineage>
</organism>